<comment type="caution">
    <text evidence="2">The sequence shown here is derived from an EMBL/GenBank/DDBJ whole genome shotgun (WGS) entry which is preliminary data.</text>
</comment>
<evidence type="ECO:0000313" key="2">
    <source>
        <dbReference type="EMBL" id="MBM3273537.1"/>
    </source>
</evidence>
<accession>A0A937X3G7</accession>
<proteinExistence type="predicted"/>
<dbReference type="AlphaFoldDB" id="A0A937X3G7"/>
<feature type="compositionally biased region" description="Low complexity" evidence="1">
    <location>
        <begin position="88"/>
        <end position="105"/>
    </location>
</feature>
<protein>
    <submittedName>
        <fullName evidence="2">Uncharacterized protein</fullName>
    </submittedName>
</protein>
<dbReference type="Proteomes" id="UP000703893">
    <property type="component" value="Unassembled WGS sequence"/>
</dbReference>
<feature type="region of interest" description="Disordered" evidence="1">
    <location>
        <begin position="67"/>
        <end position="114"/>
    </location>
</feature>
<evidence type="ECO:0000313" key="3">
    <source>
        <dbReference type="Proteomes" id="UP000703893"/>
    </source>
</evidence>
<name>A0A937X3G7_9BACT</name>
<evidence type="ECO:0000256" key="1">
    <source>
        <dbReference type="SAM" id="MobiDB-lite"/>
    </source>
</evidence>
<gene>
    <name evidence="2" type="ORF">FJZ00_00180</name>
</gene>
<sequence length="114" mass="13147">MARRVAMSKYYWDTESQTFVDQPARDYRTPMGIMIQRDLPAYRSPLGNYMVEGRSARREDLKRNNCREVDPSEFKPQWRSKAEKARIAQEQSASRAASSALSDALNKGITNIKE</sequence>
<reference evidence="2 3" key="1">
    <citation type="submission" date="2019-03" db="EMBL/GenBank/DDBJ databases">
        <title>Lake Tanganyika Metagenome-Assembled Genomes (MAGs).</title>
        <authorList>
            <person name="Tran P."/>
        </authorList>
    </citation>
    <scope>NUCLEOTIDE SEQUENCE [LARGE SCALE GENOMIC DNA]</scope>
    <source>
        <strain evidence="2">K_DeepCast_65m_m2_236</strain>
    </source>
</reference>
<dbReference type="EMBL" id="VGJX01000004">
    <property type="protein sequence ID" value="MBM3273537.1"/>
    <property type="molecule type" value="Genomic_DNA"/>
</dbReference>
<organism evidence="2 3">
    <name type="scientific">Candidatus Tanganyikabacteria bacterium</name>
    <dbReference type="NCBI Taxonomy" id="2961651"/>
    <lineage>
        <taxon>Bacteria</taxon>
        <taxon>Bacillati</taxon>
        <taxon>Candidatus Sericytochromatia</taxon>
        <taxon>Candidatus Tanganyikabacteria</taxon>
    </lineage>
</organism>